<dbReference type="InterPro" id="IPR013785">
    <property type="entry name" value="Aldolase_TIM"/>
</dbReference>
<evidence type="ECO:0000256" key="1">
    <source>
        <dbReference type="ARBA" id="ARBA00001946"/>
    </source>
</evidence>
<evidence type="ECO:0000256" key="3">
    <source>
        <dbReference type="ARBA" id="ARBA00012830"/>
    </source>
</evidence>
<dbReference type="GO" id="GO:0004789">
    <property type="term" value="F:thiamine-phosphate diphosphorylase activity"/>
    <property type="evidence" value="ECO:0007669"/>
    <property type="project" value="UniProtKB-EC"/>
</dbReference>
<feature type="domain" description="Thiamine phosphate synthase/TenI" evidence="11">
    <location>
        <begin position="16"/>
        <end position="196"/>
    </location>
</feature>
<evidence type="ECO:0000313" key="12">
    <source>
        <dbReference type="EMBL" id="VAW72820.1"/>
    </source>
</evidence>
<comment type="cofactor">
    <cofactor evidence="1">
        <name>Mg(2+)</name>
        <dbReference type="ChEBI" id="CHEBI:18420"/>
    </cofactor>
</comment>
<evidence type="ECO:0000256" key="6">
    <source>
        <dbReference type="ARBA" id="ARBA00022842"/>
    </source>
</evidence>
<proteinExistence type="inferred from homology"/>
<dbReference type="InterPro" id="IPR036206">
    <property type="entry name" value="ThiamineP_synth_sf"/>
</dbReference>
<dbReference type="InterPro" id="IPR034291">
    <property type="entry name" value="TMP_synthase"/>
</dbReference>
<gene>
    <name evidence="12" type="ORF">MNBD_GAMMA14-2220</name>
</gene>
<dbReference type="AlphaFoldDB" id="A0A3B0Y7K6"/>
<comment type="catalytic activity">
    <reaction evidence="8">
        <text>4-methyl-5-(2-phosphooxyethyl)-thiazole + 4-amino-2-methyl-5-(diphosphooxymethyl)pyrimidine + H(+) = thiamine phosphate + diphosphate</text>
        <dbReference type="Rhea" id="RHEA:22328"/>
        <dbReference type="ChEBI" id="CHEBI:15378"/>
        <dbReference type="ChEBI" id="CHEBI:33019"/>
        <dbReference type="ChEBI" id="CHEBI:37575"/>
        <dbReference type="ChEBI" id="CHEBI:57841"/>
        <dbReference type="ChEBI" id="CHEBI:58296"/>
        <dbReference type="EC" id="2.5.1.3"/>
    </reaction>
</comment>
<dbReference type="PANTHER" id="PTHR20857">
    <property type="entry name" value="THIAMINE-PHOSPHATE PYROPHOSPHORYLASE"/>
    <property type="match status" value="1"/>
</dbReference>
<evidence type="ECO:0000259" key="11">
    <source>
        <dbReference type="Pfam" id="PF02581"/>
    </source>
</evidence>
<dbReference type="NCBIfam" id="TIGR00693">
    <property type="entry name" value="thiE"/>
    <property type="match status" value="1"/>
</dbReference>
<dbReference type="Gene3D" id="3.20.20.70">
    <property type="entry name" value="Aldolase class I"/>
    <property type="match status" value="1"/>
</dbReference>
<evidence type="ECO:0000256" key="7">
    <source>
        <dbReference type="ARBA" id="ARBA00022977"/>
    </source>
</evidence>
<evidence type="ECO:0000256" key="5">
    <source>
        <dbReference type="ARBA" id="ARBA00022723"/>
    </source>
</evidence>
<dbReference type="GO" id="GO:0009229">
    <property type="term" value="P:thiamine diphosphate biosynthetic process"/>
    <property type="evidence" value="ECO:0007669"/>
    <property type="project" value="UniProtKB-UniPathway"/>
</dbReference>
<evidence type="ECO:0000256" key="2">
    <source>
        <dbReference type="ARBA" id="ARBA00005165"/>
    </source>
</evidence>
<dbReference type="Pfam" id="PF02581">
    <property type="entry name" value="TMP-TENI"/>
    <property type="match status" value="1"/>
</dbReference>
<keyword evidence="6" id="KW-0460">Magnesium</keyword>
<dbReference type="SUPFAM" id="SSF51391">
    <property type="entry name" value="Thiamin phosphate synthase"/>
    <property type="match status" value="1"/>
</dbReference>
<dbReference type="PANTHER" id="PTHR20857:SF15">
    <property type="entry name" value="THIAMINE-PHOSPHATE SYNTHASE"/>
    <property type="match status" value="1"/>
</dbReference>
<dbReference type="InterPro" id="IPR022998">
    <property type="entry name" value="ThiamineP_synth_TenI"/>
</dbReference>
<evidence type="ECO:0000256" key="10">
    <source>
        <dbReference type="ARBA" id="ARBA00047883"/>
    </source>
</evidence>
<protein>
    <recommendedName>
        <fullName evidence="3">thiamine phosphate synthase</fullName>
        <ecNumber evidence="3">2.5.1.3</ecNumber>
    </recommendedName>
</protein>
<keyword evidence="5" id="KW-0479">Metal-binding</keyword>
<dbReference type="CDD" id="cd00564">
    <property type="entry name" value="TMP_TenI"/>
    <property type="match status" value="1"/>
</dbReference>
<dbReference type="EC" id="2.5.1.3" evidence="3"/>
<reference evidence="12" key="1">
    <citation type="submission" date="2018-06" db="EMBL/GenBank/DDBJ databases">
        <authorList>
            <person name="Zhirakovskaya E."/>
        </authorList>
    </citation>
    <scope>NUCLEOTIDE SEQUENCE</scope>
</reference>
<dbReference type="GO" id="GO:0046872">
    <property type="term" value="F:metal ion binding"/>
    <property type="evidence" value="ECO:0007669"/>
    <property type="project" value="UniProtKB-KW"/>
</dbReference>
<dbReference type="UniPathway" id="UPA00060">
    <property type="reaction ID" value="UER00141"/>
</dbReference>
<evidence type="ECO:0000256" key="4">
    <source>
        <dbReference type="ARBA" id="ARBA00022679"/>
    </source>
</evidence>
<keyword evidence="7" id="KW-0784">Thiamine biosynthesis</keyword>
<dbReference type="GO" id="GO:0009228">
    <property type="term" value="P:thiamine biosynthetic process"/>
    <property type="evidence" value="ECO:0007669"/>
    <property type="project" value="UniProtKB-KW"/>
</dbReference>
<organism evidence="12">
    <name type="scientific">hydrothermal vent metagenome</name>
    <dbReference type="NCBI Taxonomy" id="652676"/>
    <lineage>
        <taxon>unclassified sequences</taxon>
        <taxon>metagenomes</taxon>
        <taxon>ecological metagenomes</taxon>
    </lineage>
</organism>
<keyword evidence="4 12" id="KW-0808">Transferase</keyword>
<comment type="catalytic activity">
    <reaction evidence="10">
        <text>2-[(2R,5Z)-2-carboxy-4-methylthiazol-5(2H)-ylidene]ethyl phosphate + 4-amino-2-methyl-5-(diphosphooxymethyl)pyrimidine + 2 H(+) = thiamine phosphate + CO2 + diphosphate</text>
        <dbReference type="Rhea" id="RHEA:47844"/>
        <dbReference type="ChEBI" id="CHEBI:15378"/>
        <dbReference type="ChEBI" id="CHEBI:16526"/>
        <dbReference type="ChEBI" id="CHEBI:33019"/>
        <dbReference type="ChEBI" id="CHEBI:37575"/>
        <dbReference type="ChEBI" id="CHEBI:57841"/>
        <dbReference type="ChEBI" id="CHEBI:62899"/>
        <dbReference type="EC" id="2.5.1.3"/>
    </reaction>
</comment>
<comment type="catalytic activity">
    <reaction evidence="9">
        <text>2-(2-carboxy-4-methylthiazol-5-yl)ethyl phosphate + 4-amino-2-methyl-5-(diphosphooxymethyl)pyrimidine + 2 H(+) = thiamine phosphate + CO2 + diphosphate</text>
        <dbReference type="Rhea" id="RHEA:47848"/>
        <dbReference type="ChEBI" id="CHEBI:15378"/>
        <dbReference type="ChEBI" id="CHEBI:16526"/>
        <dbReference type="ChEBI" id="CHEBI:33019"/>
        <dbReference type="ChEBI" id="CHEBI:37575"/>
        <dbReference type="ChEBI" id="CHEBI:57841"/>
        <dbReference type="ChEBI" id="CHEBI:62890"/>
        <dbReference type="EC" id="2.5.1.3"/>
    </reaction>
</comment>
<evidence type="ECO:0000256" key="8">
    <source>
        <dbReference type="ARBA" id="ARBA00047334"/>
    </source>
</evidence>
<dbReference type="GO" id="GO:0005737">
    <property type="term" value="C:cytoplasm"/>
    <property type="evidence" value="ECO:0007669"/>
    <property type="project" value="TreeGrafter"/>
</dbReference>
<evidence type="ECO:0000256" key="9">
    <source>
        <dbReference type="ARBA" id="ARBA00047851"/>
    </source>
</evidence>
<comment type="pathway">
    <text evidence="2">Cofactor biosynthesis; thiamine diphosphate biosynthesis; thiamine phosphate from 4-amino-2-methyl-5-diphosphomethylpyrimidine and 4-methyl-5-(2-phosphoethyl)-thiazole: step 1/1.</text>
</comment>
<accession>A0A3B0Y7K6</accession>
<dbReference type="EMBL" id="UOFM01000040">
    <property type="protein sequence ID" value="VAW72820.1"/>
    <property type="molecule type" value="Genomic_DNA"/>
</dbReference>
<sequence length="227" mass="23852">MSPSLGHNRIAGLHGLYAITDAGLQKPGQLVARVRQAIEGGAVLVQYRDKSKDTALREQQARALVELCNTHGARLIINDDVTLAAAVGAHGVHLGRDDTTITAARATLGDTAIVGISCYNQWSRAQQAAGAGADYIAFGRFFSSRTKPGAVEADPALLQQARRELDIPVAAIGGITADNGGALIDAGADLLAVVHDVFAADDICAAARRYQTLFTRKAGHEQVGRTF</sequence>
<name>A0A3B0Y7K6_9ZZZZ</name>
<dbReference type="HAMAP" id="MF_00097">
    <property type="entry name" value="TMP_synthase"/>
    <property type="match status" value="1"/>
</dbReference>